<dbReference type="STRING" id="29571.SAMN05878437_0574"/>
<dbReference type="FunCoup" id="A0A1M7F190">
    <property type="interactions" value="225"/>
</dbReference>
<dbReference type="PANTHER" id="PTHR35534:SF1">
    <property type="entry name" value="LARGE RIBOSOMAL SUBUNIT PROTEIN BL32"/>
    <property type="match status" value="1"/>
</dbReference>
<keyword evidence="8" id="KW-1185">Reference proteome</keyword>
<evidence type="ECO:0000256" key="3">
    <source>
        <dbReference type="ARBA" id="ARBA00023274"/>
    </source>
</evidence>
<dbReference type="AlphaFoldDB" id="A0A1M7F190"/>
<evidence type="ECO:0000256" key="6">
    <source>
        <dbReference type="SAM" id="MobiDB-lite"/>
    </source>
</evidence>
<dbReference type="InterPro" id="IPR044957">
    <property type="entry name" value="Ribosomal_bL32_bact"/>
</dbReference>
<evidence type="ECO:0000256" key="1">
    <source>
        <dbReference type="ARBA" id="ARBA00008560"/>
    </source>
</evidence>
<name>A0A1M7F190_9GAMM</name>
<keyword evidence="3 5" id="KW-0687">Ribonucleoprotein</keyword>
<feature type="region of interest" description="Disordered" evidence="6">
    <location>
        <begin position="1"/>
        <end position="44"/>
    </location>
</feature>
<dbReference type="InterPro" id="IPR011332">
    <property type="entry name" value="Ribosomal_zn-bd"/>
</dbReference>
<dbReference type="OrthoDB" id="9801927at2"/>
<comment type="similarity">
    <text evidence="1 5">Belongs to the bacterial ribosomal protein bL32 family.</text>
</comment>
<dbReference type="GO" id="GO:0006412">
    <property type="term" value="P:translation"/>
    <property type="evidence" value="ECO:0007669"/>
    <property type="project" value="UniProtKB-UniRule"/>
</dbReference>
<evidence type="ECO:0000313" key="8">
    <source>
        <dbReference type="Proteomes" id="UP000190911"/>
    </source>
</evidence>
<organism evidence="7 8">
    <name type="scientific">Vreelandella subglaciescola</name>
    <dbReference type="NCBI Taxonomy" id="29571"/>
    <lineage>
        <taxon>Bacteria</taxon>
        <taxon>Pseudomonadati</taxon>
        <taxon>Pseudomonadota</taxon>
        <taxon>Gammaproteobacteria</taxon>
        <taxon>Oceanospirillales</taxon>
        <taxon>Halomonadaceae</taxon>
        <taxon>Vreelandella</taxon>
    </lineage>
</organism>
<dbReference type="HAMAP" id="MF_00340">
    <property type="entry name" value="Ribosomal_bL32"/>
    <property type="match status" value="1"/>
</dbReference>
<evidence type="ECO:0000256" key="4">
    <source>
        <dbReference type="ARBA" id="ARBA00035178"/>
    </source>
</evidence>
<dbReference type="PANTHER" id="PTHR35534">
    <property type="entry name" value="50S RIBOSOMAL PROTEIN L32"/>
    <property type="match status" value="1"/>
</dbReference>
<keyword evidence="2 5" id="KW-0689">Ribosomal protein</keyword>
<reference evidence="7 8" key="1">
    <citation type="submission" date="2016-11" db="EMBL/GenBank/DDBJ databases">
        <authorList>
            <person name="Jaros S."/>
            <person name="Januszkiewicz K."/>
            <person name="Wedrychowicz H."/>
        </authorList>
    </citation>
    <scope>NUCLEOTIDE SEQUENCE [LARGE SCALE GENOMIC DNA]</scope>
    <source>
        <strain evidence="7 8">ACAM 12</strain>
    </source>
</reference>
<proteinExistence type="inferred from homology"/>
<dbReference type="NCBIfam" id="TIGR01031">
    <property type="entry name" value="rpmF_bact"/>
    <property type="match status" value="1"/>
</dbReference>
<dbReference type="InterPro" id="IPR002677">
    <property type="entry name" value="Ribosomal_bL32"/>
</dbReference>
<dbReference type="GO" id="GO:0003735">
    <property type="term" value="F:structural constituent of ribosome"/>
    <property type="evidence" value="ECO:0007669"/>
    <property type="project" value="InterPro"/>
</dbReference>
<evidence type="ECO:0000256" key="2">
    <source>
        <dbReference type="ARBA" id="ARBA00022980"/>
    </source>
</evidence>
<dbReference type="Pfam" id="PF01783">
    <property type="entry name" value="Ribosomal_L32p"/>
    <property type="match status" value="1"/>
</dbReference>
<accession>A0A1M7F190</accession>
<dbReference type="GO" id="GO:0015934">
    <property type="term" value="C:large ribosomal subunit"/>
    <property type="evidence" value="ECO:0007669"/>
    <property type="project" value="InterPro"/>
</dbReference>
<dbReference type="Proteomes" id="UP000190911">
    <property type="component" value="Chromosome I"/>
</dbReference>
<protein>
    <recommendedName>
        <fullName evidence="4 5">Large ribosomal subunit protein bL32</fullName>
    </recommendedName>
</protein>
<feature type="compositionally biased region" description="Basic residues" evidence="6">
    <location>
        <begin position="1"/>
        <end position="16"/>
    </location>
</feature>
<dbReference type="SUPFAM" id="SSF57829">
    <property type="entry name" value="Zn-binding ribosomal proteins"/>
    <property type="match status" value="1"/>
</dbReference>
<dbReference type="EMBL" id="LT670847">
    <property type="protein sequence ID" value="SHL97478.1"/>
    <property type="molecule type" value="Genomic_DNA"/>
</dbReference>
<dbReference type="InParanoid" id="A0A1M7F190"/>
<evidence type="ECO:0000313" key="7">
    <source>
        <dbReference type="EMBL" id="SHL97478.1"/>
    </source>
</evidence>
<gene>
    <name evidence="5" type="primary">rpmF</name>
    <name evidence="7" type="ORF">SAMN05878437_0574</name>
</gene>
<dbReference type="RefSeq" id="WP_079551133.1">
    <property type="nucleotide sequence ID" value="NZ_LT670847.1"/>
</dbReference>
<evidence type="ECO:0000256" key="5">
    <source>
        <dbReference type="HAMAP-Rule" id="MF_00340"/>
    </source>
</evidence>
<sequence>MAVQKNRKTRSTRGMRRSHDSLSAPTLSQDKETGTTHLRHHVAPDGFYRGRKVVEV</sequence>